<reference evidence="1 2" key="1">
    <citation type="submission" date="2021-06" db="EMBL/GenBank/DDBJ databases">
        <authorList>
            <person name="Kallberg Y."/>
            <person name="Tangrot J."/>
            <person name="Rosling A."/>
        </authorList>
    </citation>
    <scope>NUCLEOTIDE SEQUENCE [LARGE SCALE GENOMIC DNA]</scope>
    <source>
        <strain evidence="1 2">120-4 pot B 10/14</strain>
    </source>
</reference>
<feature type="non-terminal residue" evidence="1">
    <location>
        <position position="93"/>
    </location>
</feature>
<evidence type="ECO:0000313" key="2">
    <source>
        <dbReference type="Proteomes" id="UP000789901"/>
    </source>
</evidence>
<protein>
    <submittedName>
        <fullName evidence="1">33_t:CDS:1</fullName>
    </submittedName>
</protein>
<accession>A0ABN7WW41</accession>
<comment type="caution">
    <text evidence="1">The sequence shown here is derived from an EMBL/GenBank/DDBJ whole genome shotgun (WGS) entry which is preliminary data.</text>
</comment>
<sequence length="93" mass="10439">KNHAGGIKDLYSKASSSFIPSDIPGNTYTPYLPSKLRRRSHDTIIYTICKYTELDFKGIYSLVESDNVSYLIPVEEAEPSALKDSTTIHNNQI</sequence>
<keyword evidence="2" id="KW-1185">Reference proteome</keyword>
<feature type="non-terminal residue" evidence="1">
    <location>
        <position position="1"/>
    </location>
</feature>
<gene>
    <name evidence="1" type="ORF">GMARGA_LOCUS35372</name>
</gene>
<proteinExistence type="predicted"/>
<dbReference type="EMBL" id="CAJVQB010065517">
    <property type="protein sequence ID" value="CAG8841330.1"/>
    <property type="molecule type" value="Genomic_DNA"/>
</dbReference>
<name>A0ABN7WW41_GIGMA</name>
<dbReference type="Proteomes" id="UP000789901">
    <property type="component" value="Unassembled WGS sequence"/>
</dbReference>
<evidence type="ECO:0000313" key="1">
    <source>
        <dbReference type="EMBL" id="CAG8841330.1"/>
    </source>
</evidence>
<organism evidence="1 2">
    <name type="scientific">Gigaspora margarita</name>
    <dbReference type="NCBI Taxonomy" id="4874"/>
    <lineage>
        <taxon>Eukaryota</taxon>
        <taxon>Fungi</taxon>
        <taxon>Fungi incertae sedis</taxon>
        <taxon>Mucoromycota</taxon>
        <taxon>Glomeromycotina</taxon>
        <taxon>Glomeromycetes</taxon>
        <taxon>Diversisporales</taxon>
        <taxon>Gigasporaceae</taxon>
        <taxon>Gigaspora</taxon>
    </lineage>
</organism>